<dbReference type="OrthoDB" id="1796697at2"/>
<name>A0A1G9EGM8_9BACL</name>
<evidence type="ECO:0000256" key="6">
    <source>
        <dbReference type="ARBA" id="ARBA00023136"/>
    </source>
</evidence>
<dbReference type="EMBL" id="FNDX01000053">
    <property type="protein sequence ID" value="SDK75276.1"/>
    <property type="molecule type" value="Genomic_DNA"/>
</dbReference>
<dbReference type="Proteomes" id="UP000199050">
    <property type="component" value="Unassembled WGS sequence"/>
</dbReference>
<dbReference type="GO" id="GO:0005886">
    <property type="term" value="C:plasma membrane"/>
    <property type="evidence" value="ECO:0007669"/>
    <property type="project" value="UniProtKB-SubCell"/>
</dbReference>
<proteinExistence type="inferred from homology"/>
<evidence type="ECO:0000256" key="1">
    <source>
        <dbReference type="ARBA" id="ARBA00004651"/>
    </source>
</evidence>
<evidence type="ECO:0000256" key="3">
    <source>
        <dbReference type="ARBA" id="ARBA00022475"/>
    </source>
</evidence>
<dbReference type="InterPro" id="IPR023090">
    <property type="entry name" value="UPF0702_alpha/beta_dom_sf"/>
</dbReference>
<dbReference type="PANTHER" id="PTHR34582:SF2">
    <property type="entry name" value="UPF0702 TRANSMEMBRANE PROTEIN YDFR"/>
    <property type="match status" value="1"/>
</dbReference>
<evidence type="ECO:0000256" key="5">
    <source>
        <dbReference type="ARBA" id="ARBA00022989"/>
    </source>
</evidence>
<dbReference type="AlphaFoldDB" id="A0A1G9EGM8"/>
<keyword evidence="6 7" id="KW-0472">Membrane</keyword>
<dbReference type="PANTHER" id="PTHR34582">
    <property type="entry name" value="UPF0702 TRANSMEMBRANE PROTEIN YCAP"/>
    <property type="match status" value="1"/>
</dbReference>
<feature type="domain" description="YetF C-terminal" evidence="8">
    <location>
        <begin position="80"/>
        <end position="149"/>
    </location>
</feature>
<evidence type="ECO:0000256" key="4">
    <source>
        <dbReference type="ARBA" id="ARBA00022692"/>
    </source>
</evidence>
<dbReference type="Gene3D" id="3.30.240.20">
    <property type="entry name" value="bsu07140 like domains"/>
    <property type="match status" value="1"/>
</dbReference>
<keyword evidence="3" id="KW-1003">Cell membrane</keyword>
<protein>
    <recommendedName>
        <fullName evidence="8">YetF C-terminal domain-containing protein</fullName>
    </recommendedName>
</protein>
<dbReference type="RefSeq" id="WP_090719272.1">
    <property type="nucleotide sequence ID" value="NZ_CBCSKY010000057.1"/>
</dbReference>
<comment type="similarity">
    <text evidence="2">Belongs to the UPF0702 family.</text>
</comment>
<evidence type="ECO:0000313" key="10">
    <source>
        <dbReference type="Proteomes" id="UP000199050"/>
    </source>
</evidence>
<organism evidence="9 10">
    <name type="scientific">Paenibacillus typhae</name>
    <dbReference type="NCBI Taxonomy" id="1174501"/>
    <lineage>
        <taxon>Bacteria</taxon>
        <taxon>Bacillati</taxon>
        <taxon>Bacillota</taxon>
        <taxon>Bacilli</taxon>
        <taxon>Bacillales</taxon>
        <taxon>Paenibacillaceae</taxon>
        <taxon>Paenibacillus</taxon>
    </lineage>
</organism>
<evidence type="ECO:0000256" key="2">
    <source>
        <dbReference type="ARBA" id="ARBA00006448"/>
    </source>
</evidence>
<keyword evidence="5 7" id="KW-1133">Transmembrane helix</keyword>
<keyword evidence="4 7" id="KW-0812">Transmembrane</keyword>
<sequence length="198" mass="21992">MNEIWKEAWKALVLIIFGMLLLRLAGRKSISQMTIPTTIAMISIGTIIVEPIADHHILITMTAAAVFIAMLIGVEWLQLRWSPFQRLVKGQAVIVIQDGRVQMQNLKRLRLTIEALEMSLREEGISRISDVKTATFEPNGMIGYELSDAAKPVTLAQVEELLAKYLSGTGPVKAAAAAKGQEQPDDHLFKKIQETEQT</sequence>
<evidence type="ECO:0000259" key="8">
    <source>
        <dbReference type="Pfam" id="PF04239"/>
    </source>
</evidence>
<accession>A0A1G9EGM8</accession>
<reference evidence="10" key="1">
    <citation type="submission" date="2016-10" db="EMBL/GenBank/DDBJ databases">
        <authorList>
            <person name="Varghese N."/>
            <person name="Submissions S."/>
        </authorList>
    </citation>
    <scope>NUCLEOTIDE SEQUENCE [LARGE SCALE GENOMIC DNA]</scope>
    <source>
        <strain evidence="10">CGMCC 1.11012</strain>
    </source>
</reference>
<evidence type="ECO:0000313" key="9">
    <source>
        <dbReference type="EMBL" id="SDK75276.1"/>
    </source>
</evidence>
<gene>
    <name evidence="9" type="ORF">SAMN05216192_15312</name>
</gene>
<dbReference type="STRING" id="1174501.SAMN05216192_15312"/>
<dbReference type="InterPro" id="IPR007353">
    <property type="entry name" value="DUF421"/>
</dbReference>
<dbReference type="Pfam" id="PF04239">
    <property type="entry name" value="DUF421"/>
    <property type="match status" value="1"/>
</dbReference>
<feature type="transmembrane region" description="Helical" evidence="7">
    <location>
        <begin position="56"/>
        <end position="77"/>
    </location>
</feature>
<evidence type="ECO:0000256" key="7">
    <source>
        <dbReference type="SAM" id="Phobius"/>
    </source>
</evidence>
<comment type="subcellular location">
    <subcellularLocation>
        <location evidence="1">Cell membrane</location>
        <topology evidence="1">Multi-pass membrane protein</topology>
    </subcellularLocation>
</comment>
<keyword evidence="10" id="KW-1185">Reference proteome</keyword>